<feature type="domain" description="YqgF/RNase H-like" evidence="6">
    <location>
        <begin position="12"/>
        <end position="115"/>
    </location>
</feature>
<dbReference type="PANTHER" id="PTHR33317:SF4">
    <property type="entry name" value="POLYNUCLEOTIDYL TRANSFERASE, RIBONUCLEASE H-LIKE SUPERFAMILY PROTEIN"/>
    <property type="match status" value="1"/>
</dbReference>
<comment type="function">
    <text evidence="5">Could be a nuclease involved in processing of the 5'-end of pre-16S rRNA.</text>
</comment>
<organism evidence="7 8">
    <name type="scientific">Lacrimispora defluvii</name>
    <dbReference type="NCBI Taxonomy" id="2719233"/>
    <lineage>
        <taxon>Bacteria</taxon>
        <taxon>Bacillati</taxon>
        <taxon>Bacillota</taxon>
        <taxon>Clostridia</taxon>
        <taxon>Lachnospirales</taxon>
        <taxon>Lachnospiraceae</taxon>
        <taxon>Lacrimispora</taxon>
    </lineage>
</organism>
<evidence type="ECO:0000256" key="1">
    <source>
        <dbReference type="ARBA" id="ARBA00022490"/>
    </source>
</evidence>
<dbReference type="InterPro" id="IPR006641">
    <property type="entry name" value="YqgF/RNaseH-like_dom"/>
</dbReference>
<evidence type="ECO:0000256" key="3">
    <source>
        <dbReference type="ARBA" id="ARBA00022722"/>
    </source>
</evidence>
<keyword evidence="8" id="KW-1185">Reference proteome</keyword>
<dbReference type="EC" id="3.1.-.-" evidence="5"/>
<comment type="subcellular location">
    <subcellularLocation>
        <location evidence="5">Cytoplasm</location>
    </subcellularLocation>
</comment>
<dbReference type="InterPro" id="IPR037027">
    <property type="entry name" value="YqgF/RNaseH-like_dom_sf"/>
</dbReference>
<evidence type="ECO:0000313" key="8">
    <source>
        <dbReference type="Proteomes" id="UP000539052"/>
    </source>
</evidence>
<dbReference type="HAMAP" id="MF_00651">
    <property type="entry name" value="Nuclease_YqgF"/>
    <property type="match status" value="1"/>
</dbReference>
<protein>
    <recommendedName>
        <fullName evidence="5">Putative pre-16S rRNA nuclease</fullName>
        <ecNumber evidence="5">3.1.-.-</ecNumber>
    </recommendedName>
</protein>
<evidence type="ECO:0000313" key="7">
    <source>
        <dbReference type="EMBL" id="NNJ28298.1"/>
    </source>
</evidence>
<dbReference type="CDD" id="cd16964">
    <property type="entry name" value="YqgF"/>
    <property type="match status" value="1"/>
</dbReference>
<evidence type="ECO:0000256" key="4">
    <source>
        <dbReference type="ARBA" id="ARBA00022801"/>
    </source>
</evidence>
<dbReference type="PANTHER" id="PTHR33317">
    <property type="entry name" value="POLYNUCLEOTIDYL TRANSFERASE, RIBONUCLEASE H-LIKE SUPERFAMILY PROTEIN"/>
    <property type="match status" value="1"/>
</dbReference>
<keyword evidence="2 5" id="KW-0690">Ribosome biogenesis</keyword>
<name>A0ABX1VQ09_9FIRM</name>
<dbReference type="Proteomes" id="UP000539052">
    <property type="component" value="Unassembled WGS sequence"/>
</dbReference>
<evidence type="ECO:0000256" key="2">
    <source>
        <dbReference type="ARBA" id="ARBA00022517"/>
    </source>
</evidence>
<keyword evidence="4 5" id="KW-0378">Hydrolase</keyword>
<evidence type="ECO:0000259" key="6">
    <source>
        <dbReference type="SMART" id="SM00732"/>
    </source>
</evidence>
<comment type="similarity">
    <text evidence="5">Belongs to the YqgF HJR family.</text>
</comment>
<evidence type="ECO:0000256" key="5">
    <source>
        <dbReference type="HAMAP-Rule" id="MF_00651"/>
    </source>
</evidence>
<keyword evidence="3 5" id="KW-0540">Nuclease</keyword>
<dbReference type="InterPro" id="IPR005227">
    <property type="entry name" value="YqgF"/>
</dbReference>
<dbReference type="NCBIfam" id="TIGR00250">
    <property type="entry name" value="RNAse_H_YqgF"/>
    <property type="match status" value="1"/>
</dbReference>
<sequence>MSKKHGQERGNMRIMGLDYGSKTVGVAVSDLLGITAQGVETITREEENKLRRTCARIEELIQDFEIETIVLGYPKNMNNTAGDRAKKTEEFKDMLERRTKLPVVLWDERLTTAASEKILMESGVRRENRKAVIDKVAAGLILQGYLDSLKRETGNEQ</sequence>
<dbReference type="Gene3D" id="3.30.420.140">
    <property type="entry name" value="YqgF/RNase H-like domain"/>
    <property type="match status" value="1"/>
</dbReference>
<dbReference type="EMBL" id="JAAOXG010000001">
    <property type="protein sequence ID" value="NNJ28298.1"/>
    <property type="molecule type" value="Genomic_DNA"/>
</dbReference>
<proteinExistence type="inferred from homology"/>
<comment type="caution">
    <text evidence="7">The sequence shown here is derived from an EMBL/GenBank/DDBJ whole genome shotgun (WGS) entry which is preliminary data.</text>
</comment>
<gene>
    <name evidence="7" type="primary">ruvX</name>
    <name evidence="7" type="ORF">G9470_00595</name>
</gene>
<reference evidence="7 8" key="1">
    <citation type="submission" date="2020-03" db="EMBL/GenBank/DDBJ databases">
        <title>Genome Sequence of industrial isolate, B5A.</title>
        <authorList>
            <person name="Sharma S."/>
            <person name="Patil P.B."/>
            <person name="Korpole S."/>
        </authorList>
    </citation>
    <scope>NUCLEOTIDE SEQUENCE [LARGE SCALE GENOMIC DNA]</scope>
    <source>
        <strain evidence="7 8">PI-S10-B5A</strain>
    </source>
</reference>
<dbReference type="SMART" id="SM00732">
    <property type="entry name" value="YqgFc"/>
    <property type="match status" value="1"/>
</dbReference>
<dbReference type="SUPFAM" id="SSF53098">
    <property type="entry name" value="Ribonuclease H-like"/>
    <property type="match status" value="1"/>
</dbReference>
<dbReference type="InterPro" id="IPR012337">
    <property type="entry name" value="RNaseH-like_sf"/>
</dbReference>
<keyword evidence="1 5" id="KW-0963">Cytoplasm</keyword>
<accession>A0ABX1VQ09</accession>
<dbReference type="Pfam" id="PF03652">
    <property type="entry name" value="RuvX"/>
    <property type="match status" value="1"/>
</dbReference>